<dbReference type="PROSITE" id="PS00798">
    <property type="entry name" value="ALDOKETO_REDUCTASE_1"/>
    <property type="match status" value="1"/>
</dbReference>
<dbReference type="PIRSF" id="PIRSF000097">
    <property type="entry name" value="AKR"/>
    <property type="match status" value="1"/>
</dbReference>
<dbReference type="Proteomes" id="UP000695022">
    <property type="component" value="Unplaced"/>
</dbReference>
<name>A0ABM1E0H9_PRICU</name>
<dbReference type="Gene3D" id="3.20.20.100">
    <property type="entry name" value="NADP-dependent oxidoreductase domain"/>
    <property type="match status" value="1"/>
</dbReference>
<dbReference type="RefSeq" id="XP_014665700.1">
    <property type="nucleotide sequence ID" value="XM_014810214.1"/>
</dbReference>
<dbReference type="InterPro" id="IPR018170">
    <property type="entry name" value="Aldo/ket_reductase_CS"/>
</dbReference>
<protein>
    <submittedName>
        <fullName evidence="3">1,5-anhydro-D-fructose reductase-like</fullName>
    </submittedName>
</protein>
<dbReference type="PROSITE" id="PS00062">
    <property type="entry name" value="ALDOKETO_REDUCTASE_2"/>
    <property type="match status" value="1"/>
</dbReference>
<sequence>MSIHIELSNGVKMPLIGLGTYELNGNTGIEAVQVALQTGYRALDAAWLYNNQEEIGEAIANAVNTGVVRREELFITTKVSPQFYDSQESIKENCRYSLSKLRLQYVDLLLLHAPWAVKKVEGDTSPTVNGKCMTVPCDLAQVWKGMETCMDQGLTKAIGVSNFNSKQLQLVLDNARIRPVVNQVECHIYQQQKKLQSFMAERGVVMISYGCLGSPGRNNPDKSDIGLQNMLEHSVVKSIGERHGKLPSQVCLRFLIQSGIAVIPKSATPARIKSNFDICDFALNAAEMDSISEMHSGKRVFTFDNVKHDANYPFHDEF</sequence>
<organism evidence="2 3">
    <name type="scientific">Priapulus caudatus</name>
    <name type="common">Priapulid worm</name>
    <dbReference type="NCBI Taxonomy" id="37621"/>
    <lineage>
        <taxon>Eukaryota</taxon>
        <taxon>Metazoa</taxon>
        <taxon>Ecdysozoa</taxon>
        <taxon>Scalidophora</taxon>
        <taxon>Priapulida</taxon>
        <taxon>Priapulimorpha</taxon>
        <taxon>Priapulimorphida</taxon>
        <taxon>Priapulidae</taxon>
        <taxon>Priapulus</taxon>
    </lineage>
</organism>
<dbReference type="CDD" id="cd19154">
    <property type="entry name" value="AKR_AKR1G1_CeAKR"/>
    <property type="match status" value="1"/>
</dbReference>
<accession>A0ABM1E0H9</accession>
<dbReference type="InterPro" id="IPR036812">
    <property type="entry name" value="NAD(P)_OxRdtase_dom_sf"/>
</dbReference>
<reference evidence="3" key="1">
    <citation type="submission" date="2025-08" db="UniProtKB">
        <authorList>
            <consortium name="RefSeq"/>
        </authorList>
    </citation>
    <scope>IDENTIFICATION</scope>
</reference>
<keyword evidence="2" id="KW-1185">Reference proteome</keyword>
<dbReference type="PRINTS" id="PR00069">
    <property type="entry name" value="ALDKETRDTASE"/>
</dbReference>
<dbReference type="InterPro" id="IPR020471">
    <property type="entry name" value="AKR"/>
</dbReference>
<dbReference type="InterPro" id="IPR023210">
    <property type="entry name" value="NADP_OxRdtase_dom"/>
</dbReference>
<proteinExistence type="predicted"/>
<dbReference type="Pfam" id="PF00248">
    <property type="entry name" value="Aldo_ket_red"/>
    <property type="match status" value="1"/>
</dbReference>
<evidence type="ECO:0000313" key="3">
    <source>
        <dbReference type="RefSeq" id="XP_014665700.1"/>
    </source>
</evidence>
<dbReference type="GeneID" id="106807766"/>
<feature type="domain" description="NADP-dependent oxidoreductase" evidence="1">
    <location>
        <begin position="16"/>
        <end position="294"/>
    </location>
</feature>
<evidence type="ECO:0000259" key="1">
    <source>
        <dbReference type="Pfam" id="PF00248"/>
    </source>
</evidence>
<dbReference type="PANTHER" id="PTHR11732">
    <property type="entry name" value="ALDO/KETO REDUCTASE"/>
    <property type="match status" value="1"/>
</dbReference>
<dbReference type="SUPFAM" id="SSF51430">
    <property type="entry name" value="NAD(P)-linked oxidoreductase"/>
    <property type="match status" value="1"/>
</dbReference>
<evidence type="ECO:0000313" key="2">
    <source>
        <dbReference type="Proteomes" id="UP000695022"/>
    </source>
</evidence>
<gene>
    <name evidence="3" type="primary">LOC106807766</name>
</gene>
<dbReference type="PROSITE" id="PS00063">
    <property type="entry name" value="ALDOKETO_REDUCTASE_3"/>
    <property type="match status" value="1"/>
</dbReference>